<gene>
    <name evidence="6" type="ORF">R5R35_008067</name>
</gene>
<comment type="caution">
    <text evidence="6">The sequence shown here is derived from an EMBL/GenBank/DDBJ whole genome shotgun (WGS) entry which is preliminary data.</text>
</comment>
<dbReference type="PROSITE" id="PS51011">
    <property type="entry name" value="ARID"/>
    <property type="match status" value="1"/>
</dbReference>
<feature type="region of interest" description="Disordered" evidence="4">
    <location>
        <begin position="162"/>
        <end position="230"/>
    </location>
</feature>
<keyword evidence="2" id="KW-0804">Transcription</keyword>
<dbReference type="GO" id="GO:0000976">
    <property type="term" value="F:transcription cis-regulatory region binding"/>
    <property type="evidence" value="ECO:0007669"/>
    <property type="project" value="TreeGrafter"/>
</dbReference>
<feature type="compositionally biased region" description="Basic and acidic residues" evidence="4">
    <location>
        <begin position="365"/>
        <end position="381"/>
    </location>
</feature>
<dbReference type="InterPro" id="IPR001606">
    <property type="entry name" value="ARID_dom"/>
</dbReference>
<dbReference type="GO" id="GO:0005634">
    <property type="term" value="C:nucleus"/>
    <property type="evidence" value="ECO:0007669"/>
    <property type="project" value="TreeGrafter"/>
</dbReference>
<feature type="compositionally biased region" description="Basic and acidic residues" evidence="4">
    <location>
        <begin position="393"/>
        <end position="408"/>
    </location>
</feature>
<accession>A0AAN9V6M3</accession>
<feature type="compositionally biased region" description="Basic residues" evidence="4">
    <location>
        <begin position="757"/>
        <end position="766"/>
    </location>
</feature>
<feature type="compositionally biased region" description="Pro residues" evidence="4">
    <location>
        <begin position="743"/>
        <end position="752"/>
    </location>
</feature>
<dbReference type="CDD" id="cd16869">
    <property type="entry name" value="ARID_ARID5"/>
    <property type="match status" value="1"/>
</dbReference>
<evidence type="ECO:0000259" key="5">
    <source>
        <dbReference type="PROSITE" id="PS51011"/>
    </source>
</evidence>
<feature type="compositionally biased region" description="Low complexity" evidence="4">
    <location>
        <begin position="177"/>
        <end position="200"/>
    </location>
</feature>
<dbReference type="PANTHER" id="PTHR13964">
    <property type="entry name" value="RBP-RELATED"/>
    <property type="match status" value="1"/>
</dbReference>
<organism evidence="6 7">
    <name type="scientific">Gryllus longicercus</name>
    <dbReference type="NCBI Taxonomy" id="2509291"/>
    <lineage>
        <taxon>Eukaryota</taxon>
        <taxon>Metazoa</taxon>
        <taxon>Ecdysozoa</taxon>
        <taxon>Arthropoda</taxon>
        <taxon>Hexapoda</taxon>
        <taxon>Insecta</taxon>
        <taxon>Pterygota</taxon>
        <taxon>Neoptera</taxon>
        <taxon>Polyneoptera</taxon>
        <taxon>Orthoptera</taxon>
        <taxon>Ensifera</taxon>
        <taxon>Gryllidea</taxon>
        <taxon>Grylloidea</taxon>
        <taxon>Gryllidae</taxon>
        <taxon>Gryllinae</taxon>
        <taxon>Gryllus</taxon>
    </lineage>
</organism>
<dbReference type="PANTHER" id="PTHR13964:SF44">
    <property type="entry name" value="ARID DOMAIN-CONTAINING PROTEIN"/>
    <property type="match status" value="1"/>
</dbReference>
<sequence length="958" mass="103822">MMHCVVCVLQDEVLAISEKVVLRADDLLGWITDEVRWPRGLPAVWERECPGPALAEAPHLVSSLLVDSALDLQDVLKEKSLLGEPDPEESGVVVLSFARYCRFRGIMKRLEGVSNKWLHNALVLALGGFAAPCRNTRVLFCKDTFDYPDLEGHEQLCNHLAPNLKGRPRKRPKKRSLSPGGSESNESESSLSTVSSSLRSKQQIPGRNGLRCNSIAQQNSPARGKKVEREVGPDEKEFLVKLHSFMKSRRTPISRVPHLGFKENLSVPVDLYAFFTKVQKLGGYNSVTANRLWKTIYDELGGHQGSTSAATYTRRHYERLLLPYEKSTRGEQKDGVRNHTKLKSVKSEDKSDEEKDDVDSPTETSSEKGAENESSKEKSSGESKTAALRSIRPKMEKVEENIPSDKENIPVSNSLPQVNSPSSIANASANGNSTSGLVNGSLTKTSGTTNCITNGEASSTPTAEISAENDDPKVVPEVIDLASEESQVKIGKSPVPAFKKRKLEILKEGGLEVTAISSLGSETSVTPVVEKRPSVIQHAAPVTAPPSDNNQVSITVTPDVGHILGSPRGEVATTPSPISPFDTSTNHSNIINVQDLKHKMHNQNLPQDAPAGAWSRRFPPKVVQSRSIYTHSESTVYGNPKDIFDPRQLLYSERVPGRMVPHTEEEVLDLRVKSPQKSTLSVNRVHPIAAASVDSPRNLSKTVNKTNNSAFPLLAGRAIVGSNLEITVVDVPKASTNQVKVNPPLPQKPHQPPSRKTTNKTSHRLPPRNENGKFMSMNSQSQSATLHRSTSNSSGGTSLIIPNPYLSSACGRSTPSARTRVSQSQSTVPTSSPSGMIPSFLPGSTSLFPGFLPPVSAANNGGKNSNPFLALSDPLYYSSLYTSHGLYPPSLTPGFVSPLVTPPLFPPSAEQIQLYKELMSQHHTNVRLAQGAANFLGLPRDGSTSITPVGPSTNPSSK</sequence>
<protein>
    <recommendedName>
        <fullName evidence="5">ARID domain-containing protein</fullName>
    </recommendedName>
</protein>
<feature type="compositionally biased region" description="Polar residues" evidence="4">
    <location>
        <begin position="942"/>
        <end position="958"/>
    </location>
</feature>
<feature type="region of interest" description="Disordered" evidence="4">
    <location>
        <begin position="737"/>
        <end position="836"/>
    </location>
</feature>
<feature type="region of interest" description="Disordered" evidence="4">
    <location>
        <begin position="939"/>
        <end position="958"/>
    </location>
</feature>
<evidence type="ECO:0000313" key="6">
    <source>
        <dbReference type="EMBL" id="KAK7790610.1"/>
    </source>
</evidence>
<dbReference type="InterPro" id="IPR036431">
    <property type="entry name" value="ARID_dom_sf"/>
</dbReference>
<evidence type="ECO:0000256" key="4">
    <source>
        <dbReference type="SAM" id="MobiDB-lite"/>
    </source>
</evidence>
<dbReference type="AlphaFoldDB" id="A0AAN9V6M3"/>
<feature type="compositionally biased region" description="Basic and acidic residues" evidence="4">
    <location>
        <begin position="326"/>
        <end position="337"/>
    </location>
</feature>
<dbReference type="Pfam" id="PF01388">
    <property type="entry name" value="ARID"/>
    <property type="match status" value="1"/>
</dbReference>
<evidence type="ECO:0000256" key="1">
    <source>
        <dbReference type="ARBA" id="ARBA00023015"/>
    </source>
</evidence>
<feature type="compositionally biased region" description="Polar residues" evidence="4">
    <location>
        <begin position="436"/>
        <end position="463"/>
    </location>
</feature>
<evidence type="ECO:0000313" key="7">
    <source>
        <dbReference type="Proteomes" id="UP001378592"/>
    </source>
</evidence>
<keyword evidence="3" id="KW-0539">Nucleus</keyword>
<feature type="compositionally biased region" description="Basic residues" evidence="4">
    <location>
        <begin position="166"/>
        <end position="176"/>
    </location>
</feature>
<feature type="compositionally biased region" description="Low complexity" evidence="4">
    <location>
        <begin position="419"/>
        <end position="435"/>
    </location>
</feature>
<name>A0AAN9V6M3_9ORTH</name>
<dbReference type="Proteomes" id="UP001378592">
    <property type="component" value="Unassembled WGS sequence"/>
</dbReference>
<evidence type="ECO:0000256" key="3">
    <source>
        <dbReference type="ARBA" id="ARBA00023242"/>
    </source>
</evidence>
<dbReference type="Gene3D" id="1.10.150.60">
    <property type="entry name" value="ARID DNA-binding domain"/>
    <property type="match status" value="1"/>
</dbReference>
<feature type="compositionally biased region" description="Polar residues" evidence="4">
    <location>
        <begin position="810"/>
        <end position="820"/>
    </location>
</feature>
<keyword evidence="1" id="KW-0805">Transcription regulation</keyword>
<reference evidence="6 7" key="1">
    <citation type="submission" date="2024-03" db="EMBL/GenBank/DDBJ databases">
        <title>The genome assembly and annotation of the cricket Gryllus longicercus Weissman &amp; Gray.</title>
        <authorList>
            <person name="Szrajer S."/>
            <person name="Gray D."/>
            <person name="Ylla G."/>
        </authorList>
    </citation>
    <scope>NUCLEOTIDE SEQUENCE [LARGE SCALE GENOMIC DNA]</scope>
    <source>
        <strain evidence="6">DAG 2021-001</strain>
        <tissue evidence="6">Whole body minus gut</tissue>
    </source>
</reference>
<feature type="domain" description="ARID" evidence="5">
    <location>
        <begin position="232"/>
        <end position="329"/>
    </location>
</feature>
<dbReference type="SMART" id="SM01014">
    <property type="entry name" value="ARID"/>
    <property type="match status" value="1"/>
</dbReference>
<feature type="compositionally biased region" description="Polar residues" evidence="4">
    <location>
        <begin position="776"/>
        <end position="797"/>
    </location>
</feature>
<evidence type="ECO:0000256" key="2">
    <source>
        <dbReference type="ARBA" id="ARBA00023163"/>
    </source>
</evidence>
<feature type="compositionally biased region" description="Low complexity" evidence="4">
    <location>
        <begin position="821"/>
        <end position="834"/>
    </location>
</feature>
<dbReference type="InterPro" id="IPR051232">
    <property type="entry name" value="ARID/SWI1_ChromRemod"/>
</dbReference>
<dbReference type="SUPFAM" id="SSF46774">
    <property type="entry name" value="ARID-like"/>
    <property type="match status" value="1"/>
</dbReference>
<feature type="region of interest" description="Disordered" evidence="4">
    <location>
        <begin position="323"/>
        <end position="471"/>
    </location>
</feature>
<keyword evidence="7" id="KW-1185">Reference proteome</keyword>
<dbReference type="EMBL" id="JAZDUA010000607">
    <property type="protein sequence ID" value="KAK7790610.1"/>
    <property type="molecule type" value="Genomic_DNA"/>
</dbReference>
<proteinExistence type="predicted"/>
<dbReference type="SMART" id="SM00501">
    <property type="entry name" value="BRIGHT"/>
    <property type="match status" value="1"/>
</dbReference>
<dbReference type="GO" id="GO:0006357">
    <property type="term" value="P:regulation of transcription by RNA polymerase II"/>
    <property type="evidence" value="ECO:0007669"/>
    <property type="project" value="TreeGrafter"/>
</dbReference>